<keyword evidence="7" id="KW-0735">Signal-anchor</keyword>
<dbReference type="Proteomes" id="UP000298663">
    <property type="component" value="Unassembled WGS sequence"/>
</dbReference>
<dbReference type="FunFam" id="3.40.50.11660:FF:000002">
    <property type="entry name" value="Alpha-(1,3)-fucosyltransferase"/>
    <property type="match status" value="1"/>
</dbReference>
<dbReference type="InterPro" id="IPR031481">
    <property type="entry name" value="Glyco_tran_10_N"/>
</dbReference>
<comment type="similarity">
    <text evidence="3 11">Belongs to the glycosyltransferase 10 family.</text>
</comment>
<dbReference type="Pfam" id="PF00852">
    <property type="entry name" value="Glyco_transf_10"/>
    <property type="match status" value="1"/>
</dbReference>
<keyword evidence="15" id="KW-1185">Reference proteome</keyword>
<dbReference type="PANTHER" id="PTHR11929">
    <property type="entry name" value="ALPHA- 1,3 -FUCOSYLTRANSFERASE"/>
    <property type="match status" value="1"/>
</dbReference>
<dbReference type="InterPro" id="IPR055270">
    <property type="entry name" value="Glyco_tran_10_C"/>
</dbReference>
<evidence type="ECO:0000256" key="9">
    <source>
        <dbReference type="ARBA" id="ARBA00023136"/>
    </source>
</evidence>
<proteinExistence type="inferred from homology"/>
<reference evidence="14 15" key="2">
    <citation type="journal article" date="2019" name="G3 (Bethesda)">
        <title>Hybrid Assembly of the Genome of the Entomopathogenic Nematode Steinernema carpocapsae Identifies the X-Chromosome.</title>
        <authorList>
            <person name="Serra L."/>
            <person name="Macchietto M."/>
            <person name="Macias-Munoz A."/>
            <person name="McGill C.J."/>
            <person name="Rodriguez I.M."/>
            <person name="Rodriguez B."/>
            <person name="Murad R."/>
            <person name="Mortazavi A."/>
        </authorList>
    </citation>
    <scope>NUCLEOTIDE SEQUENCE [LARGE SCALE GENOMIC DNA]</scope>
    <source>
        <strain evidence="14 15">ALL</strain>
    </source>
</reference>
<keyword evidence="11" id="KW-0333">Golgi apparatus</keyword>
<sequence length="312" mass="36591">MKRNIDFRQVSVWITRMSLKLTLSVAFSLLLLSTVWILLSFPDEPLQYDYDVPVVLSWSKFFGQDFTYVLLHHENWPTCPRECVFTSDKRLLNVSSVILFHAWNFYGDSFPSTSPNQLKVFFSQEAPTLTSRSYFRRFPKDYFNITSSYRLDSDIPMPYGTFQKLKTTKTDLPVEIEEALKKKQFLAFQLISNCYTHSRREVIGRELKKHANITSYGRCFSATCDKDCEAKAIESHYFYLAFENAVCNDYVTEKFFRLRHGIVPVVLSRKVVEKIAPKGSFIVVDDFESVELLVAYLVRLTRSPEEYRKYFE</sequence>
<gene>
    <name evidence="14" type="ORF">L596_029967</name>
</gene>
<evidence type="ECO:0000313" key="15">
    <source>
        <dbReference type="Proteomes" id="UP000298663"/>
    </source>
</evidence>
<dbReference type="STRING" id="34508.A0A4U5LRC1"/>
<dbReference type="PANTHER" id="PTHR11929:SF226">
    <property type="entry name" value="ATP-DEPENDENT DNA HELICASE-RELATED"/>
    <property type="match status" value="1"/>
</dbReference>
<dbReference type="EC" id="2.4.1.-" evidence="11"/>
<dbReference type="GO" id="GO:0032580">
    <property type="term" value="C:Golgi cisterna membrane"/>
    <property type="evidence" value="ECO:0007669"/>
    <property type="project" value="UniProtKB-SubCell"/>
</dbReference>
<evidence type="ECO:0000259" key="13">
    <source>
        <dbReference type="Pfam" id="PF17039"/>
    </source>
</evidence>
<evidence type="ECO:0000256" key="10">
    <source>
        <dbReference type="ARBA" id="ARBA00023180"/>
    </source>
</evidence>
<dbReference type="Pfam" id="PF17039">
    <property type="entry name" value="Glyco_tran_10_N"/>
    <property type="match status" value="1"/>
</dbReference>
<protein>
    <recommendedName>
        <fullName evidence="11">Fucosyltransferase</fullName>
        <ecNumber evidence="11">2.4.1.-</ecNumber>
    </recommendedName>
</protein>
<evidence type="ECO:0000259" key="12">
    <source>
        <dbReference type="Pfam" id="PF00852"/>
    </source>
</evidence>
<evidence type="ECO:0000256" key="5">
    <source>
        <dbReference type="ARBA" id="ARBA00022679"/>
    </source>
</evidence>
<evidence type="ECO:0000256" key="1">
    <source>
        <dbReference type="ARBA" id="ARBA00004447"/>
    </source>
</evidence>
<dbReference type="AlphaFoldDB" id="A0A4U5LRC1"/>
<keyword evidence="9" id="KW-0472">Membrane</keyword>
<keyword evidence="8" id="KW-1133">Transmembrane helix</keyword>
<keyword evidence="4 11" id="KW-0328">Glycosyltransferase</keyword>
<comment type="pathway">
    <text evidence="2">Protein modification; protein glycosylation.</text>
</comment>
<evidence type="ECO:0000256" key="6">
    <source>
        <dbReference type="ARBA" id="ARBA00022692"/>
    </source>
</evidence>
<name>A0A4U5LRC1_STECR</name>
<dbReference type="UniPathway" id="UPA00378"/>
<evidence type="ECO:0000256" key="7">
    <source>
        <dbReference type="ARBA" id="ARBA00022968"/>
    </source>
</evidence>
<dbReference type="Gene3D" id="3.40.50.11660">
    <property type="entry name" value="Glycosyl transferase family 10, C-terminal domain"/>
    <property type="match status" value="1"/>
</dbReference>
<comment type="subcellular location">
    <subcellularLocation>
        <location evidence="1 11">Golgi apparatus</location>
        <location evidence="1 11">Golgi stack membrane</location>
        <topology evidence="1 11">Single-pass type II membrane protein</topology>
    </subcellularLocation>
</comment>
<organism evidence="14 15">
    <name type="scientific">Steinernema carpocapsae</name>
    <name type="common">Entomopathogenic nematode</name>
    <dbReference type="NCBI Taxonomy" id="34508"/>
    <lineage>
        <taxon>Eukaryota</taxon>
        <taxon>Metazoa</taxon>
        <taxon>Ecdysozoa</taxon>
        <taxon>Nematoda</taxon>
        <taxon>Chromadorea</taxon>
        <taxon>Rhabditida</taxon>
        <taxon>Tylenchina</taxon>
        <taxon>Panagrolaimomorpha</taxon>
        <taxon>Strongyloidoidea</taxon>
        <taxon>Steinernematidae</taxon>
        <taxon>Steinernema</taxon>
    </lineage>
</organism>
<keyword evidence="5 11" id="KW-0808">Transferase</keyword>
<evidence type="ECO:0000313" key="14">
    <source>
        <dbReference type="EMBL" id="TKR58538.1"/>
    </source>
</evidence>
<keyword evidence="10" id="KW-0325">Glycoprotein</keyword>
<dbReference type="InterPro" id="IPR038577">
    <property type="entry name" value="GT10-like_C_sf"/>
</dbReference>
<evidence type="ECO:0000256" key="8">
    <source>
        <dbReference type="ARBA" id="ARBA00022989"/>
    </source>
</evidence>
<dbReference type="InterPro" id="IPR001503">
    <property type="entry name" value="Glyco_trans_10"/>
</dbReference>
<keyword evidence="6 11" id="KW-0812">Transmembrane</keyword>
<dbReference type="GO" id="GO:0046920">
    <property type="term" value="F:alpha-(1-&gt;3)-fucosyltransferase activity"/>
    <property type="evidence" value="ECO:0007669"/>
    <property type="project" value="TreeGrafter"/>
</dbReference>
<evidence type="ECO:0000256" key="2">
    <source>
        <dbReference type="ARBA" id="ARBA00004922"/>
    </source>
</evidence>
<evidence type="ECO:0000256" key="11">
    <source>
        <dbReference type="RuleBase" id="RU003832"/>
    </source>
</evidence>
<dbReference type="SUPFAM" id="SSF53756">
    <property type="entry name" value="UDP-Glycosyltransferase/glycogen phosphorylase"/>
    <property type="match status" value="1"/>
</dbReference>
<evidence type="ECO:0000256" key="3">
    <source>
        <dbReference type="ARBA" id="ARBA00008919"/>
    </source>
</evidence>
<reference evidence="14 15" key="1">
    <citation type="journal article" date="2015" name="Genome Biol.">
        <title>Comparative genomics of Steinernema reveals deeply conserved gene regulatory networks.</title>
        <authorList>
            <person name="Dillman A.R."/>
            <person name="Macchietto M."/>
            <person name="Porter C.F."/>
            <person name="Rogers A."/>
            <person name="Williams B."/>
            <person name="Antoshechkin I."/>
            <person name="Lee M.M."/>
            <person name="Goodwin Z."/>
            <person name="Lu X."/>
            <person name="Lewis E.E."/>
            <person name="Goodrich-Blair H."/>
            <person name="Stock S.P."/>
            <person name="Adams B.J."/>
            <person name="Sternberg P.W."/>
            <person name="Mortazavi A."/>
        </authorList>
    </citation>
    <scope>NUCLEOTIDE SEQUENCE [LARGE SCALE GENOMIC DNA]</scope>
    <source>
        <strain evidence="14 15">ALL</strain>
    </source>
</reference>
<comment type="caution">
    <text evidence="14">The sequence shown here is derived from an EMBL/GenBank/DDBJ whole genome shotgun (WGS) entry which is preliminary data.</text>
</comment>
<dbReference type="OrthoDB" id="5912041at2759"/>
<dbReference type="EMBL" id="AZBU02000013">
    <property type="protein sequence ID" value="TKR58538.1"/>
    <property type="molecule type" value="Genomic_DNA"/>
</dbReference>
<evidence type="ECO:0000256" key="4">
    <source>
        <dbReference type="ARBA" id="ARBA00022676"/>
    </source>
</evidence>
<accession>A0A4U5LRC1</accession>
<feature type="domain" description="Fucosyltransferase C-terminal" evidence="12">
    <location>
        <begin position="181"/>
        <end position="312"/>
    </location>
</feature>
<feature type="domain" description="Fucosyltransferase N-terminal" evidence="13">
    <location>
        <begin position="53"/>
        <end position="160"/>
    </location>
</feature>